<dbReference type="RefSeq" id="WP_276620628.1">
    <property type="nucleotide sequence ID" value="NZ_JBCEYP010000036.1"/>
</dbReference>
<reference evidence="1 2" key="1">
    <citation type="journal article" date="2020" name="Biotechnol. Biofuels">
        <title>New insights from the biogas microbiome by comprehensive genome-resolved metagenomics of nearly 1600 species originating from multiple anaerobic digesters.</title>
        <authorList>
            <person name="Campanaro S."/>
            <person name="Treu L."/>
            <person name="Rodriguez-R L.M."/>
            <person name="Kovalovszki A."/>
            <person name="Ziels R.M."/>
            <person name="Maus I."/>
            <person name="Zhu X."/>
            <person name="Kougias P.G."/>
            <person name="Basile A."/>
            <person name="Luo G."/>
            <person name="Schluter A."/>
            <person name="Konstantinidis K.T."/>
            <person name="Angelidaki I."/>
        </authorList>
    </citation>
    <scope>NUCLEOTIDE SEQUENCE [LARGE SCALE GENOMIC DNA]</scope>
    <source>
        <strain evidence="1">AS27yjCOA_157</strain>
    </source>
</reference>
<proteinExistence type="predicted"/>
<accession>A0A7K4AK52</accession>
<feature type="non-terminal residue" evidence="1">
    <location>
        <position position="232"/>
    </location>
</feature>
<dbReference type="EMBL" id="JAAYUN010000167">
    <property type="protein sequence ID" value="NLJ23332.1"/>
    <property type="molecule type" value="Genomic_DNA"/>
</dbReference>
<organism evidence="1 2">
    <name type="scientific">Methanothrix soehngenii</name>
    <name type="common">Methanosaeta concilii</name>
    <dbReference type="NCBI Taxonomy" id="2223"/>
    <lineage>
        <taxon>Archaea</taxon>
        <taxon>Methanobacteriati</taxon>
        <taxon>Methanobacteriota</taxon>
        <taxon>Stenosarchaea group</taxon>
        <taxon>Methanomicrobia</taxon>
        <taxon>Methanotrichales</taxon>
        <taxon>Methanotrichaceae</taxon>
        <taxon>Methanothrix</taxon>
    </lineage>
</organism>
<name>A0A7K4AK52_METSH</name>
<sequence>MNIVNIAAILAFFIISGIVVAAPLPLQLIVNNDTIQCASFLPGDECMDCTPPDGWEILGPYGPCPEDYTLVTVRSNCQGFENERCCTKWHSGASGDCQNLVKNDLTRECAFVDDAANRTLLSGWMKMPENAASWLCPHDYNWTTLTGTIPAKVAQYGPVNVAYVTNEADFLASLGNNVSGWTWLTQPGQSAAWTFYNLPTNRRLYIYLAPLVTRPSGNGGGSGYSTDVRITC</sequence>
<protein>
    <submittedName>
        <fullName evidence="1">Uncharacterized protein</fullName>
    </submittedName>
</protein>
<gene>
    <name evidence="1" type="ORF">GX426_09540</name>
</gene>
<evidence type="ECO:0000313" key="1">
    <source>
        <dbReference type="EMBL" id="NLJ23332.1"/>
    </source>
</evidence>
<comment type="caution">
    <text evidence="1">The sequence shown here is derived from an EMBL/GenBank/DDBJ whole genome shotgun (WGS) entry which is preliminary data.</text>
</comment>
<dbReference type="Proteomes" id="UP000544742">
    <property type="component" value="Unassembled WGS sequence"/>
</dbReference>
<evidence type="ECO:0000313" key="2">
    <source>
        <dbReference type="Proteomes" id="UP000544742"/>
    </source>
</evidence>
<dbReference type="AlphaFoldDB" id="A0A7K4AK52"/>